<evidence type="ECO:0000313" key="10">
    <source>
        <dbReference type="Proteomes" id="UP001597116"/>
    </source>
</evidence>
<feature type="transmembrane region" description="Helical" evidence="6">
    <location>
        <begin position="398"/>
        <end position="420"/>
    </location>
</feature>
<gene>
    <name evidence="9" type="ORF">ACFQ4C_29015</name>
</gene>
<dbReference type="PANTHER" id="PTHR30572:SF18">
    <property type="entry name" value="ABC-TYPE MACROLIDE FAMILY EXPORT SYSTEM PERMEASE COMPONENT 2"/>
    <property type="match status" value="1"/>
</dbReference>
<protein>
    <submittedName>
        <fullName evidence="9">ABC transporter permease</fullName>
    </submittedName>
</protein>
<dbReference type="Pfam" id="PF02687">
    <property type="entry name" value="FtsX"/>
    <property type="match status" value="2"/>
</dbReference>
<comment type="subcellular location">
    <subcellularLocation>
        <location evidence="1">Cell membrane</location>
        <topology evidence="1">Multi-pass membrane protein</topology>
    </subcellularLocation>
</comment>
<sequence length="819" mass="90721">MLLNYLKIAIRNLRTHTVYSFINLFGLAVGVASCLLIVLFVNDERAYDQFLPNASRIYQLNTAGNFGGSDFTASGTPPPLGKTVMQEHPEVEAYTRLFKVMDAVVQREHNGKVNRSFTEAQIMAADSNFLQVLGFSTLLGDPATCLKEPNSVVVTEKIARKYFGKPNVVGQVLKINSDPFKITGVLADLPSQSSIQFDFLTPMKNYGVVQYFDWSWVWLNVATYIRLNERVASDPDRIQALEARFPAMVKKYAEPAFQRIGQPDFLKNGGRWAFLIQPITDIHLGSGGMSTHYQNLGDRQQVDTFTVVAVFIVVLACVNFMNLATARSVKRAREVGVRKVLGSHRSTLIAQFLTESLLYSFMASLLGLGLVTVLLPFFNQLAGKTFSADVLTSAEVLAVTGVLALLVGLLAGSYPAFYLTSFNPVQTLKNGILKTSLGQQLTRNGLVVFQFVVSTVLIVGTIVVFAQLRFAQNKDLGLNKENVLVVRNANRLGQNEDAFRQELTRLAEVSNASISTSVPLQGGFGDFYNPVQTAEKQIAKDLLMYSFMTDYDLVPTLNIRLIQGRNFSPEFSDSLSVILNETAVKQIGWKNPIGQSLVYPGGVRQAYKVIGVMKDFDMESVRSAMVPFALFHESSKSFEELNSYVVARIRPGKVDAAVKKIEAIWKRFKPDTPFDYTFLDNEFANAYRTEQQTGRVFGAFTALAIFIACLGLFGLTTFAAEQRTKEIGVRKVLGASVASIVGLLSKDFLKLVILSIVIASPIAWYIMNQWLADFKYKIDLEWWMFVLAGGLALVIAFATVSFQSIKAALTNPTKSLKSE</sequence>
<keyword evidence="2" id="KW-1003">Cell membrane</keyword>
<evidence type="ECO:0000313" key="9">
    <source>
        <dbReference type="EMBL" id="MFD1145207.1"/>
    </source>
</evidence>
<evidence type="ECO:0000256" key="4">
    <source>
        <dbReference type="ARBA" id="ARBA00022989"/>
    </source>
</evidence>
<feature type="transmembrane region" description="Helical" evidence="6">
    <location>
        <begin position="305"/>
        <end position="324"/>
    </location>
</feature>
<keyword evidence="10" id="KW-1185">Reference proteome</keyword>
<feature type="domain" description="MacB-like periplasmic core" evidence="8">
    <location>
        <begin position="20"/>
        <end position="231"/>
    </location>
</feature>
<comment type="caution">
    <text evidence="9">The sequence shown here is derived from an EMBL/GenBank/DDBJ whole genome shotgun (WGS) entry which is preliminary data.</text>
</comment>
<dbReference type="InterPro" id="IPR050250">
    <property type="entry name" value="Macrolide_Exporter_MacB"/>
</dbReference>
<accession>A0ABW3QGS2</accession>
<feature type="domain" description="MacB-like periplasmic core" evidence="8">
    <location>
        <begin position="455"/>
        <end position="663"/>
    </location>
</feature>
<feature type="domain" description="ABC3 transporter permease C-terminal" evidence="7">
    <location>
        <begin position="699"/>
        <end position="811"/>
    </location>
</feature>
<evidence type="ECO:0000256" key="3">
    <source>
        <dbReference type="ARBA" id="ARBA00022692"/>
    </source>
</evidence>
<keyword evidence="4 6" id="KW-1133">Transmembrane helix</keyword>
<organism evidence="9 10">
    <name type="scientific">Larkinella insperata</name>
    <dbReference type="NCBI Taxonomy" id="332158"/>
    <lineage>
        <taxon>Bacteria</taxon>
        <taxon>Pseudomonadati</taxon>
        <taxon>Bacteroidota</taxon>
        <taxon>Cytophagia</taxon>
        <taxon>Cytophagales</taxon>
        <taxon>Spirosomataceae</taxon>
        <taxon>Larkinella</taxon>
    </lineage>
</organism>
<dbReference type="RefSeq" id="WP_265988427.1">
    <property type="nucleotide sequence ID" value="NZ_CP110973.1"/>
</dbReference>
<evidence type="ECO:0000259" key="7">
    <source>
        <dbReference type="Pfam" id="PF02687"/>
    </source>
</evidence>
<dbReference type="InterPro" id="IPR025857">
    <property type="entry name" value="MacB_PCD"/>
</dbReference>
<dbReference type="InterPro" id="IPR003838">
    <property type="entry name" value="ABC3_permease_C"/>
</dbReference>
<evidence type="ECO:0000256" key="1">
    <source>
        <dbReference type="ARBA" id="ARBA00004651"/>
    </source>
</evidence>
<reference evidence="10" key="1">
    <citation type="journal article" date="2019" name="Int. J. Syst. Evol. Microbiol.">
        <title>The Global Catalogue of Microorganisms (GCM) 10K type strain sequencing project: providing services to taxonomists for standard genome sequencing and annotation.</title>
        <authorList>
            <consortium name="The Broad Institute Genomics Platform"/>
            <consortium name="The Broad Institute Genome Sequencing Center for Infectious Disease"/>
            <person name="Wu L."/>
            <person name="Ma J."/>
        </authorList>
    </citation>
    <scope>NUCLEOTIDE SEQUENCE [LARGE SCALE GENOMIC DNA]</scope>
    <source>
        <strain evidence="10">CCUG 55608</strain>
    </source>
</reference>
<feature type="domain" description="ABC3 transporter permease C-terminal" evidence="7">
    <location>
        <begin position="307"/>
        <end position="424"/>
    </location>
</feature>
<evidence type="ECO:0000256" key="2">
    <source>
        <dbReference type="ARBA" id="ARBA00022475"/>
    </source>
</evidence>
<evidence type="ECO:0000256" key="5">
    <source>
        <dbReference type="ARBA" id="ARBA00023136"/>
    </source>
</evidence>
<dbReference type="Pfam" id="PF12704">
    <property type="entry name" value="MacB_PCD"/>
    <property type="match status" value="2"/>
</dbReference>
<dbReference type="Proteomes" id="UP001597116">
    <property type="component" value="Unassembled WGS sequence"/>
</dbReference>
<feature type="transmembrane region" description="Helical" evidence="6">
    <location>
        <begin position="357"/>
        <end position="378"/>
    </location>
</feature>
<name>A0ABW3QGS2_9BACT</name>
<keyword evidence="5 6" id="KW-0472">Membrane</keyword>
<feature type="transmembrane region" description="Helical" evidence="6">
    <location>
        <begin position="748"/>
        <end position="767"/>
    </location>
</feature>
<dbReference type="PROSITE" id="PS51257">
    <property type="entry name" value="PROKAR_LIPOPROTEIN"/>
    <property type="match status" value="1"/>
</dbReference>
<dbReference type="PANTHER" id="PTHR30572">
    <property type="entry name" value="MEMBRANE COMPONENT OF TRANSPORTER-RELATED"/>
    <property type="match status" value="1"/>
</dbReference>
<dbReference type="EMBL" id="JBHTLP010000024">
    <property type="protein sequence ID" value="MFD1145207.1"/>
    <property type="molecule type" value="Genomic_DNA"/>
</dbReference>
<feature type="transmembrane region" description="Helical" evidence="6">
    <location>
        <begin position="21"/>
        <end position="41"/>
    </location>
</feature>
<evidence type="ECO:0000259" key="8">
    <source>
        <dbReference type="Pfam" id="PF12704"/>
    </source>
</evidence>
<keyword evidence="3 6" id="KW-0812">Transmembrane</keyword>
<feature type="transmembrane region" description="Helical" evidence="6">
    <location>
        <begin position="696"/>
        <end position="720"/>
    </location>
</feature>
<proteinExistence type="predicted"/>
<feature type="transmembrane region" description="Helical" evidence="6">
    <location>
        <begin position="782"/>
        <end position="802"/>
    </location>
</feature>
<feature type="transmembrane region" description="Helical" evidence="6">
    <location>
        <begin position="441"/>
        <end position="466"/>
    </location>
</feature>
<evidence type="ECO:0000256" key="6">
    <source>
        <dbReference type="SAM" id="Phobius"/>
    </source>
</evidence>